<accession>A0AAD8E4G6</accession>
<dbReference type="SMART" id="SM00280">
    <property type="entry name" value="KAZAL"/>
    <property type="match status" value="1"/>
</dbReference>
<dbReference type="EMBL" id="JASPKZ010009790">
    <property type="protein sequence ID" value="KAJ9576476.1"/>
    <property type="molecule type" value="Genomic_DNA"/>
</dbReference>
<dbReference type="PROSITE" id="PS51465">
    <property type="entry name" value="KAZAL_2"/>
    <property type="match status" value="1"/>
</dbReference>
<protein>
    <recommendedName>
        <fullName evidence="1">Kazal-like domain-containing protein</fullName>
    </recommendedName>
</protein>
<dbReference type="Proteomes" id="UP001233999">
    <property type="component" value="Unassembled WGS sequence"/>
</dbReference>
<dbReference type="InterPro" id="IPR036058">
    <property type="entry name" value="Kazal_dom_sf"/>
</dbReference>
<dbReference type="Pfam" id="PF07648">
    <property type="entry name" value="Kazal_2"/>
    <property type="match status" value="1"/>
</dbReference>
<feature type="domain" description="Kazal-like" evidence="1">
    <location>
        <begin position="38"/>
        <end position="93"/>
    </location>
</feature>
<dbReference type="AlphaFoldDB" id="A0AAD8E4G6"/>
<evidence type="ECO:0000259" key="1">
    <source>
        <dbReference type="PROSITE" id="PS51465"/>
    </source>
</evidence>
<evidence type="ECO:0000313" key="3">
    <source>
        <dbReference type="Proteomes" id="UP001233999"/>
    </source>
</evidence>
<comment type="caution">
    <text evidence="2">The sequence shown here is derived from an EMBL/GenBank/DDBJ whole genome shotgun (WGS) entry which is preliminary data.</text>
</comment>
<name>A0AAD8E4G6_DIPPU</name>
<dbReference type="Gene3D" id="3.30.60.30">
    <property type="match status" value="1"/>
</dbReference>
<dbReference type="InterPro" id="IPR002350">
    <property type="entry name" value="Kazal_dom"/>
</dbReference>
<evidence type="ECO:0000313" key="2">
    <source>
        <dbReference type="EMBL" id="KAJ9576476.1"/>
    </source>
</evidence>
<organism evidence="2 3">
    <name type="scientific">Diploptera punctata</name>
    <name type="common">Pacific beetle cockroach</name>
    <dbReference type="NCBI Taxonomy" id="6984"/>
    <lineage>
        <taxon>Eukaryota</taxon>
        <taxon>Metazoa</taxon>
        <taxon>Ecdysozoa</taxon>
        <taxon>Arthropoda</taxon>
        <taxon>Hexapoda</taxon>
        <taxon>Insecta</taxon>
        <taxon>Pterygota</taxon>
        <taxon>Neoptera</taxon>
        <taxon>Polyneoptera</taxon>
        <taxon>Dictyoptera</taxon>
        <taxon>Blattodea</taxon>
        <taxon>Blaberoidea</taxon>
        <taxon>Blaberidae</taxon>
        <taxon>Diplopterinae</taxon>
        <taxon>Diploptera</taxon>
    </lineage>
</organism>
<gene>
    <name evidence="2" type="ORF">L9F63_006689</name>
</gene>
<reference evidence="2" key="1">
    <citation type="journal article" date="2023" name="IScience">
        <title>Live-bearing cockroach genome reveals convergent evolutionary mechanisms linked to viviparity in insects and beyond.</title>
        <authorList>
            <person name="Fouks B."/>
            <person name="Harrison M.C."/>
            <person name="Mikhailova A.A."/>
            <person name="Marchal E."/>
            <person name="English S."/>
            <person name="Carruthers M."/>
            <person name="Jennings E.C."/>
            <person name="Chiamaka E.L."/>
            <person name="Frigard R.A."/>
            <person name="Pippel M."/>
            <person name="Attardo G.M."/>
            <person name="Benoit J.B."/>
            <person name="Bornberg-Bauer E."/>
            <person name="Tobe S.S."/>
        </authorList>
    </citation>
    <scope>NUCLEOTIDE SEQUENCE</scope>
    <source>
        <strain evidence="2">Stay&amp;Tobe</strain>
    </source>
</reference>
<reference evidence="2" key="2">
    <citation type="submission" date="2023-05" db="EMBL/GenBank/DDBJ databases">
        <authorList>
            <person name="Fouks B."/>
        </authorList>
    </citation>
    <scope>NUCLEOTIDE SEQUENCE</scope>
    <source>
        <strain evidence="2">Stay&amp;Tobe</strain>
        <tissue evidence="2">Testes</tissue>
    </source>
</reference>
<keyword evidence="3" id="KW-1185">Reference proteome</keyword>
<proteinExistence type="predicted"/>
<dbReference type="SUPFAM" id="SSF100895">
    <property type="entry name" value="Kazal-type serine protease inhibitors"/>
    <property type="match status" value="1"/>
</dbReference>
<dbReference type="CDD" id="cd00104">
    <property type="entry name" value="KAZAL_FS"/>
    <property type="match status" value="1"/>
</dbReference>
<sequence>MYCNQRRFQMNAYLIFAVIAVAVSGAWARPREHRSHRSHRGAECASITFRPFSPRDVVCGSDGKTYVNEGHIQFENCVRGQEVTVERQGWCDEETQALESLKDVLWEVLVALGEAFFNDIDPRVLEEFLNLIFVMSGEETSGEEILNFLIGLNDSDENATDALEEFLKVLESVGSTENVNANEIPDAEPEINDESNVIPEVLFS</sequence>